<organism evidence="3 4">
    <name type="scientific">Fomitopsis schrenkii</name>
    <name type="common">Brown rot fungus</name>
    <dbReference type="NCBI Taxonomy" id="2126942"/>
    <lineage>
        <taxon>Eukaryota</taxon>
        <taxon>Fungi</taxon>
        <taxon>Dikarya</taxon>
        <taxon>Basidiomycota</taxon>
        <taxon>Agaricomycotina</taxon>
        <taxon>Agaricomycetes</taxon>
        <taxon>Polyporales</taxon>
        <taxon>Fomitopsis</taxon>
    </lineage>
</organism>
<name>S8EZG5_FOMSC</name>
<feature type="domain" description="Hemerythrin-like" evidence="2">
    <location>
        <begin position="7"/>
        <end position="127"/>
    </location>
</feature>
<dbReference type="AlphaFoldDB" id="S8EZG5"/>
<dbReference type="EMBL" id="KE504218">
    <property type="protein sequence ID" value="EPS94980.1"/>
    <property type="molecule type" value="Genomic_DNA"/>
</dbReference>
<dbReference type="OrthoDB" id="9983919at2759"/>
<protein>
    <recommendedName>
        <fullName evidence="2">Hemerythrin-like domain-containing protein</fullName>
    </recommendedName>
</protein>
<dbReference type="PANTHER" id="PTHR35585">
    <property type="entry name" value="HHE DOMAIN PROTEIN (AFU_ORTHOLOGUE AFUA_4G00730)"/>
    <property type="match status" value="1"/>
</dbReference>
<evidence type="ECO:0000259" key="2">
    <source>
        <dbReference type="Pfam" id="PF01814"/>
    </source>
</evidence>
<proteinExistence type="predicted"/>
<reference evidence="3 4" key="1">
    <citation type="journal article" date="2012" name="Science">
        <title>The Paleozoic origin of enzymatic lignin decomposition reconstructed from 31 fungal genomes.</title>
        <authorList>
            <person name="Floudas D."/>
            <person name="Binder M."/>
            <person name="Riley R."/>
            <person name="Barry K."/>
            <person name="Blanchette R.A."/>
            <person name="Henrissat B."/>
            <person name="Martinez A.T."/>
            <person name="Otillar R."/>
            <person name="Spatafora J.W."/>
            <person name="Yadav J.S."/>
            <person name="Aerts A."/>
            <person name="Benoit I."/>
            <person name="Boyd A."/>
            <person name="Carlson A."/>
            <person name="Copeland A."/>
            <person name="Coutinho P.M."/>
            <person name="de Vries R.P."/>
            <person name="Ferreira P."/>
            <person name="Findley K."/>
            <person name="Foster B."/>
            <person name="Gaskell J."/>
            <person name="Glotzer D."/>
            <person name="Gorecki P."/>
            <person name="Heitman J."/>
            <person name="Hesse C."/>
            <person name="Hori C."/>
            <person name="Igarashi K."/>
            <person name="Jurgens J.A."/>
            <person name="Kallen N."/>
            <person name="Kersten P."/>
            <person name="Kohler A."/>
            <person name="Kuees U."/>
            <person name="Kumar T.K.A."/>
            <person name="Kuo A."/>
            <person name="LaButti K."/>
            <person name="Larrondo L.F."/>
            <person name="Lindquist E."/>
            <person name="Ling A."/>
            <person name="Lombard V."/>
            <person name="Lucas S."/>
            <person name="Lundell T."/>
            <person name="Martin R."/>
            <person name="McLaughlin D.J."/>
            <person name="Morgenstern I."/>
            <person name="Morin E."/>
            <person name="Murat C."/>
            <person name="Nagy L.G."/>
            <person name="Nolan M."/>
            <person name="Ohm R.A."/>
            <person name="Patyshakuliyeva A."/>
            <person name="Rokas A."/>
            <person name="Ruiz-Duenas F.J."/>
            <person name="Sabat G."/>
            <person name="Salamov A."/>
            <person name="Samejima M."/>
            <person name="Schmutz J."/>
            <person name="Slot J.C."/>
            <person name="St John F."/>
            <person name="Stenlid J."/>
            <person name="Sun H."/>
            <person name="Sun S."/>
            <person name="Syed K."/>
            <person name="Tsang A."/>
            <person name="Wiebenga A."/>
            <person name="Young D."/>
            <person name="Pisabarro A."/>
            <person name="Eastwood D.C."/>
            <person name="Martin F."/>
            <person name="Cullen D."/>
            <person name="Grigoriev I.V."/>
            <person name="Hibbett D.S."/>
        </authorList>
    </citation>
    <scope>NUCLEOTIDE SEQUENCE</scope>
    <source>
        <strain evidence="4">FP-58527</strain>
    </source>
</reference>
<accession>S8EZG5</accession>
<feature type="region of interest" description="Disordered" evidence="1">
    <location>
        <begin position="190"/>
        <end position="215"/>
    </location>
</feature>
<feature type="region of interest" description="Disordered" evidence="1">
    <location>
        <begin position="142"/>
        <end position="163"/>
    </location>
</feature>
<sequence length="215" mass="24338">MSSKTLFQAIKEDHEEMYLYHDEYKRARQSGNVAAQARWARQLTWEVVRHAVGEEIVVYPLMEKHLGENGRQLADHDREEHQHVKELIYHLESLKPEDEDYSQTIELVMASLHPHNDDEEIKDLPLLEAAIGSDASREAAASFKKTKKLVPTRSHPSAPNEPPFETLVGLLAAPIDKIKDWFVSFPTEDEMSGAKEELGHRDHDAAAGRATAAGR</sequence>
<dbReference type="Pfam" id="PF01814">
    <property type="entry name" value="Hemerythrin"/>
    <property type="match status" value="1"/>
</dbReference>
<dbReference type="eggNOG" id="ENOG502S054">
    <property type="taxonomic scope" value="Eukaryota"/>
</dbReference>
<dbReference type="Proteomes" id="UP000015241">
    <property type="component" value="Unassembled WGS sequence"/>
</dbReference>
<evidence type="ECO:0000256" key="1">
    <source>
        <dbReference type="SAM" id="MobiDB-lite"/>
    </source>
</evidence>
<dbReference type="STRING" id="743788.S8EZG5"/>
<feature type="compositionally biased region" description="Basic and acidic residues" evidence="1">
    <location>
        <begin position="192"/>
        <end position="206"/>
    </location>
</feature>
<dbReference type="Gene3D" id="1.20.120.520">
    <property type="entry name" value="nmb1532 protein domain like"/>
    <property type="match status" value="1"/>
</dbReference>
<dbReference type="InterPro" id="IPR012312">
    <property type="entry name" value="Hemerythrin-like"/>
</dbReference>
<keyword evidence="4" id="KW-1185">Reference proteome</keyword>
<dbReference type="HOGENOM" id="CLU_079417_0_0_1"/>
<dbReference type="PANTHER" id="PTHR35585:SF1">
    <property type="entry name" value="HHE DOMAIN PROTEIN (AFU_ORTHOLOGUE AFUA_4G00730)"/>
    <property type="match status" value="1"/>
</dbReference>
<dbReference type="InParanoid" id="S8EZG5"/>
<evidence type="ECO:0000313" key="3">
    <source>
        <dbReference type="EMBL" id="EPS94980.1"/>
    </source>
</evidence>
<gene>
    <name evidence="3" type="ORF">FOMPIDRAFT_1054606</name>
</gene>
<evidence type="ECO:0000313" key="4">
    <source>
        <dbReference type="Proteomes" id="UP000015241"/>
    </source>
</evidence>